<dbReference type="EMBL" id="LAYC01000002">
    <property type="protein sequence ID" value="KYK57336.1"/>
    <property type="molecule type" value="Genomic_DNA"/>
</dbReference>
<evidence type="ECO:0008006" key="4">
    <source>
        <dbReference type="Google" id="ProtNLM"/>
    </source>
</evidence>
<feature type="region of interest" description="Disordered" evidence="1">
    <location>
        <begin position="1"/>
        <end position="40"/>
    </location>
</feature>
<dbReference type="GeneID" id="63716988"/>
<dbReference type="GO" id="GO:0003700">
    <property type="term" value="F:DNA-binding transcription factor activity"/>
    <property type="evidence" value="ECO:0007669"/>
    <property type="project" value="InterPro"/>
</dbReference>
<proteinExistence type="predicted"/>
<name>A0A151GJS2_DRECN</name>
<gene>
    <name evidence="2" type="ORF">DCS_04345</name>
</gene>
<dbReference type="CDD" id="cd14688">
    <property type="entry name" value="bZIP_YAP"/>
    <property type="match status" value="1"/>
</dbReference>
<sequence>MARSSSAEPAKVTKKKGTRSVSTLTPQQLARKRANDREAQRAIRARTKDHIEKLEQELEELRSLQSRDKTVQDLLRRNKALEDEVRHLKENMGISLTSSPYSAPTGTAAAAVVDAYAVCQSLRRLTPCPSVYDDNISATSSGGAIPSPQMSPLPTGADYGQALPDYSQPQYVPLSNSSDAWSGLPSATIPSSVPSPSPSANDEFGNTANYIPTSMPTSMLPHGAAKDVKMEFEDMQSMGANHGYMHQQHSHQHAHQHQPSHPQQHPQHQQPRPHAWNVYPMYYDSAPQAACVSR</sequence>
<comment type="caution">
    <text evidence="2">The sequence shown here is derived from an EMBL/GenBank/DDBJ whole genome shotgun (WGS) entry which is preliminary data.</text>
</comment>
<dbReference type="InterPro" id="IPR046347">
    <property type="entry name" value="bZIP_sf"/>
</dbReference>
<dbReference type="Gene3D" id="1.20.5.170">
    <property type="match status" value="1"/>
</dbReference>
<keyword evidence="3" id="KW-1185">Reference proteome</keyword>
<dbReference type="RefSeq" id="XP_040656688.1">
    <property type="nucleotide sequence ID" value="XM_040801655.1"/>
</dbReference>
<feature type="compositionally biased region" description="Polar residues" evidence="1">
    <location>
        <begin position="19"/>
        <end position="28"/>
    </location>
</feature>
<evidence type="ECO:0000256" key="1">
    <source>
        <dbReference type="SAM" id="MobiDB-lite"/>
    </source>
</evidence>
<dbReference type="PANTHER" id="PTHR37012">
    <property type="entry name" value="B-ZIP TRANSCRIPTION FACTOR (EUROFUNG)-RELATED"/>
    <property type="match status" value="1"/>
</dbReference>
<reference evidence="2 3" key="1">
    <citation type="journal article" date="2016" name="Sci. Rep.">
        <title>Insights into Adaptations to a Near-Obligate Nematode Endoparasitic Lifestyle from the Finished Genome of Drechmeria coniospora.</title>
        <authorList>
            <person name="Zhang L."/>
            <person name="Zhou Z."/>
            <person name="Guo Q."/>
            <person name="Fokkens L."/>
            <person name="Miskei M."/>
            <person name="Pocsi I."/>
            <person name="Zhang W."/>
            <person name="Chen M."/>
            <person name="Wang L."/>
            <person name="Sun Y."/>
            <person name="Donzelli B.G."/>
            <person name="Gibson D.M."/>
            <person name="Nelson D.R."/>
            <person name="Luo J.G."/>
            <person name="Rep M."/>
            <person name="Liu H."/>
            <person name="Yang S."/>
            <person name="Wang J."/>
            <person name="Krasnoff S.B."/>
            <person name="Xu Y."/>
            <person name="Molnar I."/>
            <person name="Lin M."/>
        </authorList>
    </citation>
    <scope>NUCLEOTIDE SEQUENCE [LARGE SCALE GENOMIC DNA]</scope>
    <source>
        <strain evidence="2 3">ARSEF 6962</strain>
    </source>
</reference>
<feature type="region of interest" description="Disordered" evidence="1">
    <location>
        <begin position="244"/>
        <end position="274"/>
    </location>
</feature>
<accession>A0A151GJS2</accession>
<dbReference type="InParanoid" id="A0A151GJS2"/>
<evidence type="ECO:0000313" key="3">
    <source>
        <dbReference type="Proteomes" id="UP000076580"/>
    </source>
</evidence>
<dbReference type="AlphaFoldDB" id="A0A151GJS2"/>
<feature type="compositionally biased region" description="Basic residues" evidence="1">
    <location>
        <begin position="248"/>
        <end position="258"/>
    </location>
</feature>
<protein>
    <recommendedName>
        <fullName evidence="4">BZIP transcription factor</fullName>
    </recommendedName>
</protein>
<dbReference type="SUPFAM" id="SSF57959">
    <property type="entry name" value="Leucine zipper domain"/>
    <property type="match status" value="1"/>
</dbReference>
<feature type="compositionally biased region" description="Low complexity" evidence="1">
    <location>
        <begin position="259"/>
        <end position="274"/>
    </location>
</feature>
<dbReference type="Proteomes" id="UP000076580">
    <property type="component" value="Chromosome 02"/>
</dbReference>
<dbReference type="PANTHER" id="PTHR37012:SF2">
    <property type="entry name" value="BZIP DOMAIN-CONTAINING PROTEIN-RELATED"/>
    <property type="match status" value="1"/>
</dbReference>
<organism evidence="2 3">
    <name type="scientific">Drechmeria coniospora</name>
    <name type="common">Nematophagous fungus</name>
    <name type="synonym">Meria coniospora</name>
    <dbReference type="NCBI Taxonomy" id="98403"/>
    <lineage>
        <taxon>Eukaryota</taxon>
        <taxon>Fungi</taxon>
        <taxon>Dikarya</taxon>
        <taxon>Ascomycota</taxon>
        <taxon>Pezizomycotina</taxon>
        <taxon>Sordariomycetes</taxon>
        <taxon>Hypocreomycetidae</taxon>
        <taxon>Hypocreales</taxon>
        <taxon>Ophiocordycipitaceae</taxon>
        <taxon>Drechmeria</taxon>
    </lineage>
</organism>
<feature type="region of interest" description="Disordered" evidence="1">
    <location>
        <begin position="187"/>
        <end position="207"/>
    </location>
</feature>
<evidence type="ECO:0000313" key="2">
    <source>
        <dbReference type="EMBL" id="KYK57336.1"/>
    </source>
</evidence>